<dbReference type="STRING" id="399497.BW733_17205"/>
<dbReference type="AlphaFoldDB" id="A0A1Q2D236"/>
<dbReference type="InterPro" id="IPR024078">
    <property type="entry name" value="LmbE-like_dom_sf"/>
</dbReference>
<dbReference type="KEGG" id="tfa:BW733_17205"/>
<evidence type="ECO:0000256" key="1">
    <source>
        <dbReference type="ARBA" id="ARBA00022833"/>
    </source>
</evidence>
<dbReference type="Proteomes" id="UP000188235">
    <property type="component" value="Chromosome"/>
</dbReference>
<name>A0A1Q2D236_9ACTN</name>
<organism evidence="2 3">
    <name type="scientific">Tessaracoccus flavescens</name>
    <dbReference type="NCBI Taxonomy" id="399497"/>
    <lineage>
        <taxon>Bacteria</taxon>
        <taxon>Bacillati</taxon>
        <taxon>Actinomycetota</taxon>
        <taxon>Actinomycetes</taxon>
        <taxon>Propionibacteriales</taxon>
        <taxon>Propionibacteriaceae</taxon>
        <taxon>Tessaracoccus</taxon>
    </lineage>
</organism>
<protein>
    <recommendedName>
        <fullName evidence="4">PIG-L domain-containing protein</fullName>
    </recommendedName>
</protein>
<proteinExistence type="predicted"/>
<dbReference type="InterPro" id="IPR003737">
    <property type="entry name" value="GlcNAc_PI_deacetylase-related"/>
</dbReference>
<evidence type="ECO:0000313" key="3">
    <source>
        <dbReference type="Proteomes" id="UP000188235"/>
    </source>
</evidence>
<reference evidence="2 3" key="1">
    <citation type="journal article" date="2008" name="Int. J. Syst. Evol. Microbiol.">
        <title>Tessaracoccus flavescens sp. nov., isolated from marine sediment.</title>
        <authorList>
            <person name="Lee D.W."/>
            <person name="Lee S.D."/>
        </authorList>
    </citation>
    <scope>NUCLEOTIDE SEQUENCE [LARGE SCALE GENOMIC DNA]</scope>
    <source>
        <strain evidence="2 3">SST-39T</strain>
    </source>
</reference>
<dbReference type="GO" id="GO:0016137">
    <property type="term" value="P:glycoside metabolic process"/>
    <property type="evidence" value="ECO:0007669"/>
    <property type="project" value="UniProtKB-ARBA"/>
</dbReference>
<evidence type="ECO:0008006" key="4">
    <source>
        <dbReference type="Google" id="ProtNLM"/>
    </source>
</evidence>
<keyword evidence="1" id="KW-0862">Zinc</keyword>
<gene>
    <name evidence="2" type="ORF">BW733_17205</name>
</gene>
<sequence>MKVLAIGAHPDDLEILCGGTLARYAREGAEVTMCSVANGNRGSFMHSREEIAAIRAREAAASAELLGARYVTLGVGDTELNAADETQRLAVTELIRSVDPDVVITHYNQDYMPDHNEVSNLVEAAIFFATVPLYETDSAPTAAVAPLYFMDTLGGVGFVPTEYVDISDVHQTKLDALGCHESQVGWLLEHDGTDTLGNTRISDLYRGNQCGVKAAEGFRQSLRYLRLRTSRLLP</sequence>
<dbReference type="SUPFAM" id="SSF102588">
    <property type="entry name" value="LmbE-like"/>
    <property type="match status" value="1"/>
</dbReference>
<dbReference type="GO" id="GO:0016811">
    <property type="term" value="F:hydrolase activity, acting on carbon-nitrogen (but not peptide) bonds, in linear amides"/>
    <property type="evidence" value="ECO:0007669"/>
    <property type="project" value="TreeGrafter"/>
</dbReference>
<dbReference type="PANTHER" id="PTHR12993">
    <property type="entry name" value="N-ACETYLGLUCOSAMINYL-PHOSPHATIDYLINOSITOL DE-N-ACETYLASE-RELATED"/>
    <property type="match status" value="1"/>
</dbReference>
<dbReference type="Pfam" id="PF02585">
    <property type="entry name" value="PIG-L"/>
    <property type="match status" value="1"/>
</dbReference>
<dbReference type="PANTHER" id="PTHR12993:SF30">
    <property type="entry name" value="N-ACETYL-ALPHA-D-GLUCOSAMINYL L-MALATE DEACETYLASE 1"/>
    <property type="match status" value="1"/>
</dbReference>
<dbReference type="RefSeq" id="WP_161490276.1">
    <property type="nucleotide sequence ID" value="NZ_CP019607.1"/>
</dbReference>
<accession>A0A1Q2D236</accession>
<evidence type="ECO:0000313" key="2">
    <source>
        <dbReference type="EMBL" id="AQP52301.1"/>
    </source>
</evidence>
<dbReference type="EMBL" id="CP019607">
    <property type="protein sequence ID" value="AQP52301.1"/>
    <property type="molecule type" value="Genomic_DNA"/>
</dbReference>
<keyword evidence="3" id="KW-1185">Reference proteome</keyword>
<dbReference type="Gene3D" id="3.40.50.10320">
    <property type="entry name" value="LmbE-like"/>
    <property type="match status" value="1"/>
</dbReference>